<evidence type="ECO:0000256" key="5">
    <source>
        <dbReference type="ARBA" id="ARBA00022679"/>
    </source>
</evidence>
<evidence type="ECO:0000259" key="12">
    <source>
        <dbReference type="Pfam" id="PF08541"/>
    </source>
</evidence>
<comment type="catalytic activity">
    <reaction evidence="9">
        <text>malonyl-[ACP] + acetyl-CoA + H(+) = 3-oxobutanoyl-[ACP] + CO2 + CoA</text>
        <dbReference type="Rhea" id="RHEA:12080"/>
        <dbReference type="Rhea" id="RHEA-COMP:9623"/>
        <dbReference type="Rhea" id="RHEA-COMP:9625"/>
        <dbReference type="ChEBI" id="CHEBI:15378"/>
        <dbReference type="ChEBI" id="CHEBI:16526"/>
        <dbReference type="ChEBI" id="CHEBI:57287"/>
        <dbReference type="ChEBI" id="CHEBI:57288"/>
        <dbReference type="ChEBI" id="CHEBI:78449"/>
        <dbReference type="ChEBI" id="CHEBI:78450"/>
        <dbReference type="EC" id="2.3.1.180"/>
    </reaction>
</comment>
<accession>A0A8J5QV77</accession>
<dbReference type="InterPro" id="IPR013751">
    <property type="entry name" value="ACP_syn_III_N"/>
</dbReference>
<evidence type="ECO:0000256" key="4">
    <source>
        <dbReference type="ARBA" id="ARBA00022516"/>
    </source>
</evidence>
<dbReference type="NCBIfam" id="TIGR00747">
    <property type="entry name" value="fabH"/>
    <property type="match status" value="1"/>
</dbReference>
<evidence type="ECO:0000256" key="2">
    <source>
        <dbReference type="ARBA" id="ARBA00008642"/>
    </source>
</evidence>
<dbReference type="NCBIfam" id="NF006829">
    <property type="entry name" value="PRK09352.1"/>
    <property type="match status" value="1"/>
</dbReference>
<dbReference type="GO" id="GO:0006633">
    <property type="term" value="P:fatty acid biosynthetic process"/>
    <property type="evidence" value="ECO:0007669"/>
    <property type="project" value="UniProtKB-KW"/>
</dbReference>
<evidence type="ECO:0000256" key="11">
    <source>
        <dbReference type="SAM" id="MobiDB-lite"/>
    </source>
</evidence>
<dbReference type="InterPro" id="IPR004655">
    <property type="entry name" value="FabH"/>
</dbReference>
<dbReference type="Pfam" id="PF08545">
    <property type="entry name" value="ACP_syn_III"/>
    <property type="match status" value="1"/>
</dbReference>
<organism evidence="14 15">
    <name type="scientific">Zizania palustris</name>
    <name type="common">Northern wild rice</name>
    <dbReference type="NCBI Taxonomy" id="103762"/>
    <lineage>
        <taxon>Eukaryota</taxon>
        <taxon>Viridiplantae</taxon>
        <taxon>Streptophyta</taxon>
        <taxon>Embryophyta</taxon>
        <taxon>Tracheophyta</taxon>
        <taxon>Spermatophyta</taxon>
        <taxon>Magnoliopsida</taxon>
        <taxon>Liliopsida</taxon>
        <taxon>Poales</taxon>
        <taxon>Poaceae</taxon>
        <taxon>BOP clade</taxon>
        <taxon>Oryzoideae</taxon>
        <taxon>Oryzeae</taxon>
        <taxon>Zizaniinae</taxon>
        <taxon>Zizania</taxon>
    </lineage>
</organism>
<dbReference type="OrthoDB" id="428487at2759"/>
<evidence type="ECO:0000256" key="7">
    <source>
        <dbReference type="ARBA" id="ARBA00023098"/>
    </source>
</evidence>
<evidence type="ECO:0000313" key="15">
    <source>
        <dbReference type="Proteomes" id="UP000729402"/>
    </source>
</evidence>
<feature type="region of interest" description="Disordered" evidence="11">
    <location>
        <begin position="96"/>
        <end position="120"/>
    </location>
</feature>
<dbReference type="GO" id="GO:0004315">
    <property type="term" value="F:3-oxoacyl-[acyl-carrier-protein] synthase activity"/>
    <property type="evidence" value="ECO:0007669"/>
    <property type="project" value="InterPro"/>
</dbReference>
<evidence type="ECO:0000256" key="1">
    <source>
        <dbReference type="ARBA" id="ARBA00005194"/>
    </source>
</evidence>
<keyword evidence="4" id="KW-0444">Lipid biosynthesis</keyword>
<comment type="similarity">
    <text evidence="2">Belongs to the thiolase-like superfamily. FabH family.</text>
</comment>
<dbReference type="FunFam" id="3.40.47.10:FF:000004">
    <property type="entry name" value="3-oxoacyl-[acyl-carrier-protein] synthase 3"/>
    <property type="match status" value="1"/>
</dbReference>
<sequence>MHTCTGTVRRTPPEVEQLKSKPPIDIDSVPPQGGAPEAPLAAIAAVLPPFSPLPPRLYHSLALALASPLRSRASHLASAAIGRAIRLLRSSLCHPPLRPNKPKARDLRLIPPWSPPPASRRRDWRFPARGCAADTGSASFDPRRCAGDSGCAAPVLRLHRRRRRRIGSGTQAPSPEVTPVPLFPCLMTRAVVRRRDVVACANVGGSFRLFPSRRRVVGMGSKLIGCGSAIPSLSISNDDLSKIVETSDEWIAARTGIRNRRVLSGNETLRELSVQAGKRALEMAQVNADDVDLVLLCTSTPDDLFGGAAQVLAEVGCTNAFGFDITAACSGFILGLITATRFIKGGGIQNVLIIGADALSQFVDWTDRGTCILFGDAAGAVLVQACNADEDGLLGFCVQSDGNGQKHLNCPSSNINSILSKTNGVPSFPPKKGNFSYIEMNGKEVFRFAVRYVPQSIEKALGEAGLSASSIDWLLLHQANQRIIDATASRLDIPSDKVISNLANYGNTSAASIPLALDEAVRAGKVKTGNVIAASGFGAGLTWGSAVVKWG</sequence>
<proteinExistence type="inferred from homology"/>
<evidence type="ECO:0000256" key="8">
    <source>
        <dbReference type="ARBA" id="ARBA00023160"/>
    </source>
</evidence>
<dbReference type="HAMAP" id="MF_01815">
    <property type="entry name" value="FabH"/>
    <property type="match status" value="1"/>
</dbReference>
<protein>
    <recommendedName>
        <fullName evidence="3">beta-ketoacyl-[acyl-carrier-protein] synthase III</fullName>
        <ecNumber evidence="3">2.3.1.180</ecNumber>
    </recommendedName>
</protein>
<dbReference type="AlphaFoldDB" id="A0A8J5QV77"/>
<dbReference type="EC" id="2.3.1.180" evidence="3"/>
<dbReference type="InterPro" id="IPR013747">
    <property type="entry name" value="ACP_syn_III_C"/>
</dbReference>
<dbReference type="PANTHER" id="PTHR43091">
    <property type="entry name" value="3-OXOACYL-[ACYL-CARRIER-PROTEIN] SYNTHASE"/>
    <property type="match status" value="1"/>
</dbReference>
<evidence type="ECO:0000256" key="6">
    <source>
        <dbReference type="ARBA" id="ARBA00022832"/>
    </source>
</evidence>
<dbReference type="EMBL" id="JAAALK010000953">
    <property type="protein sequence ID" value="KAG8043700.1"/>
    <property type="molecule type" value="Genomic_DNA"/>
</dbReference>
<evidence type="ECO:0000256" key="3">
    <source>
        <dbReference type="ARBA" id="ARBA00012333"/>
    </source>
</evidence>
<comment type="caution">
    <text evidence="14">The sequence shown here is derived from an EMBL/GenBank/DDBJ whole genome shotgun (WGS) entry which is preliminary data.</text>
</comment>
<evidence type="ECO:0000313" key="14">
    <source>
        <dbReference type="EMBL" id="KAG8043700.1"/>
    </source>
</evidence>
<feature type="compositionally biased region" description="Basic and acidic residues" evidence="11">
    <location>
        <begin position="11"/>
        <end position="24"/>
    </location>
</feature>
<comment type="function">
    <text evidence="10">Catalyzes the condensation reaction of fatty acid synthesis by the addition to an acyl acceptor of two carbons from malonyl-ACP. KAS III catalyzes the first condensation reaction which initiates fatty acid synthesis and may therefore play a role in governing the total rate of fatty acid production. Possesses both acetoacetyl-ACP synthase and acetyl transacylase activities.</text>
</comment>
<reference evidence="14" key="2">
    <citation type="submission" date="2021-02" db="EMBL/GenBank/DDBJ databases">
        <authorList>
            <person name="Kimball J.A."/>
            <person name="Haas M.W."/>
            <person name="Macchietto M."/>
            <person name="Kono T."/>
            <person name="Duquette J."/>
            <person name="Shao M."/>
        </authorList>
    </citation>
    <scope>NUCLEOTIDE SEQUENCE</scope>
    <source>
        <tissue evidence="14">Fresh leaf tissue</tissue>
    </source>
</reference>
<comment type="pathway">
    <text evidence="1">Lipid metabolism; fatty acid biosynthesis.</text>
</comment>
<reference evidence="14" key="1">
    <citation type="journal article" date="2021" name="bioRxiv">
        <title>Whole Genome Assembly and Annotation of Northern Wild Rice, Zizania palustris L., Supports a Whole Genome Duplication in the Zizania Genus.</title>
        <authorList>
            <person name="Haas M."/>
            <person name="Kono T."/>
            <person name="Macchietto M."/>
            <person name="Millas R."/>
            <person name="McGilp L."/>
            <person name="Shao M."/>
            <person name="Duquette J."/>
            <person name="Hirsch C.N."/>
            <person name="Kimball J."/>
        </authorList>
    </citation>
    <scope>NUCLEOTIDE SEQUENCE</scope>
    <source>
        <tissue evidence="14">Fresh leaf tissue</tissue>
    </source>
</reference>
<dbReference type="Pfam" id="PF08541">
    <property type="entry name" value="ACP_syn_III_C"/>
    <property type="match status" value="1"/>
</dbReference>
<keyword evidence="5" id="KW-0808">Transferase</keyword>
<keyword evidence="15" id="KW-1185">Reference proteome</keyword>
<evidence type="ECO:0000256" key="10">
    <source>
        <dbReference type="ARBA" id="ARBA00057449"/>
    </source>
</evidence>
<dbReference type="PANTHER" id="PTHR43091:SF1">
    <property type="entry name" value="BETA-KETOACYL-[ACYL-CARRIER-PROTEIN] SYNTHASE III, CHLOROPLASTIC"/>
    <property type="match status" value="1"/>
</dbReference>
<feature type="region of interest" description="Disordered" evidence="11">
    <location>
        <begin position="1"/>
        <end position="35"/>
    </location>
</feature>
<keyword evidence="8" id="KW-0275">Fatty acid biosynthesis</keyword>
<feature type="domain" description="Beta-ketoacyl-[acyl-carrier-protein] synthase III C-terminal" evidence="12">
    <location>
        <begin position="462"/>
        <end position="550"/>
    </location>
</feature>
<name>A0A8J5QV77_ZIZPA</name>
<feature type="domain" description="Beta-ketoacyl-[acyl-carrier-protein] synthase III N-terminal" evidence="13">
    <location>
        <begin position="323"/>
        <end position="402"/>
    </location>
</feature>
<dbReference type="GO" id="GO:0009507">
    <property type="term" value="C:chloroplast"/>
    <property type="evidence" value="ECO:0007669"/>
    <property type="project" value="TreeGrafter"/>
</dbReference>
<dbReference type="CDD" id="cd00830">
    <property type="entry name" value="KAS_III"/>
    <property type="match status" value="1"/>
</dbReference>
<keyword evidence="6" id="KW-0276">Fatty acid metabolism</keyword>
<gene>
    <name evidence="14" type="ORF">GUJ93_ZPchr0458g22287</name>
</gene>
<dbReference type="Proteomes" id="UP000729402">
    <property type="component" value="Unassembled WGS sequence"/>
</dbReference>
<evidence type="ECO:0000259" key="13">
    <source>
        <dbReference type="Pfam" id="PF08545"/>
    </source>
</evidence>
<dbReference type="GO" id="GO:0033818">
    <property type="term" value="F:beta-ketoacyl-acyl-carrier-protein synthase III activity"/>
    <property type="evidence" value="ECO:0007669"/>
    <property type="project" value="UniProtKB-EC"/>
</dbReference>
<keyword evidence="7" id="KW-0443">Lipid metabolism</keyword>
<evidence type="ECO:0000256" key="9">
    <source>
        <dbReference type="ARBA" id="ARBA00052419"/>
    </source>
</evidence>